<evidence type="ECO:0000256" key="1">
    <source>
        <dbReference type="SAM" id="MobiDB-lite"/>
    </source>
</evidence>
<keyword evidence="4" id="KW-1185">Reference proteome</keyword>
<evidence type="ECO:0000313" key="3">
    <source>
        <dbReference type="EMBL" id="QHC56157.1"/>
    </source>
</evidence>
<reference evidence="2 4" key="1">
    <citation type="submission" date="2015-08" db="EMBL/GenBank/DDBJ databases">
        <title>Draft Genome Sequence of Rathayibacter sp. Strain VKM Ac-2596 Isolated from Leaf Gall Induced by Plant-Parasitic Nematodes.</title>
        <authorList>
            <person name="Vasilenko O.V."/>
            <person name="Starodumova I.P."/>
            <person name="Tarlachkov S.V."/>
            <person name="Dorofeeva L.V."/>
            <person name="Evtushenko L.I."/>
        </authorList>
    </citation>
    <scope>NUCLEOTIDE SEQUENCE [LARGE SCALE GENOMIC DNA]</scope>
    <source>
        <strain evidence="2 4">VKM Ac-2596</strain>
    </source>
</reference>
<evidence type="ECO:0000313" key="5">
    <source>
        <dbReference type="Proteomes" id="UP000465031"/>
    </source>
</evidence>
<feature type="region of interest" description="Disordered" evidence="1">
    <location>
        <begin position="1"/>
        <end position="75"/>
    </location>
</feature>
<dbReference type="RefSeq" id="WP_082845090.1">
    <property type="nucleotide sequence ID" value="NZ_CP047186.1"/>
</dbReference>
<dbReference type="InterPro" id="IPR021391">
    <property type="entry name" value="DUF3027"/>
</dbReference>
<evidence type="ECO:0000313" key="4">
    <source>
        <dbReference type="Proteomes" id="UP000076717"/>
    </source>
</evidence>
<gene>
    <name evidence="2" type="ORF">ACH61_01566</name>
    <name evidence="3" type="ORF">GSU10_11295</name>
</gene>
<name>A0A166HX34_9MICO</name>
<dbReference type="Pfam" id="PF11228">
    <property type="entry name" value="DUF3027"/>
    <property type="match status" value="1"/>
</dbReference>
<evidence type="ECO:0000313" key="2">
    <source>
        <dbReference type="EMBL" id="KZX21291.1"/>
    </source>
</evidence>
<organism evidence="2 4">
    <name type="scientific">Rathayibacter tanaceti</name>
    <dbReference type="NCBI Taxonomy" id="1671680"/>
    <lineage>
        <taxon>Bacteria</taxon>
        <taxon>Bacillati</taxon>
        <taxon>Actinomycetota</taxon>
        <taxon>Actinomycetes</taxon>
        <taxon>Micrococcales</taxon>
        <taxon>Microbacteriaceae</taxon>
        <taxon>Rathayibacter</taxon>
    </lineage>
</organism>
<dbReference type="PATRIC" id="fig|1671680.3.peg.1665"/>
<feature type="compositionally biased region" description="Acidic residues" evidence="1">
    <location>
        <begin position="181"/>
        <end position="245"/>
    </location>
</feature>
<reference evidence="5" key="2">
    <citation type="submission" date="2019-12" db="EMBL/GenBank/DDBJ databases">
        <title>Complete and draft genome sequences of new strains and members of some known species of the genus Rathayibacter isolated from plants.</title>
        <authorList>
            <person name="Tarlachkov S.V."/>
            <person name="Starodumova I.P."/>
            <person name="Dorofeeva L.V."/>
            <person name="Prisyazhnaya N.V."/>
            <person name="Leyn S."/>
            <person name="Zlamal J."/>
            <person name="Elan M."/>
            <person name="Osterman A.L."/>
            <person name="Nadler S."/>
            <person name="Subbotin S.A."/>
            <person name="Evtushenko L.I."/>
        </authorList>
    </citation>
    <scope>NUCLEOTIDE SEQUENCE [LARGE SCALE GENOMIC DNA]</scope>
    <source>
        <strain evidence="5">VKM Ac-2761</strain>
    </source>
</reference>
<proteinExistence type="predicted"/>
<feature type="region of interest" description="Disordered" evidence="1">
    <location>
        <begin position="178"/>
        <end position="266"/>
    </location>
</feature>
<dbReference type="Proteomes" id="UP000465031">
    <property type="component" value="Chromosome"/>
</dbReference>
<sequence length="266" mass="27956">MPDADETTSGQEPREDAPASEAAPAESPEPAGSGSGTTDSSAPGGEGSEADASLGEATAVEDGSESEQPAGIEPVFEPDPVLAASVDVARAALAEITPAETIGDLVDTVAQGEHVLSLQFANRMRGYPGWLWTATLSRIDETEGVAVLEVELLPGEGAVLAPDWVPWSVRLADYHAAQEAAGEEVDDETDDLDEDDLDDSADEDDDSDLEGDLDDDAGLEGDDPEDDAEDDEGEDSADDSPEYSDDDSRTGAREVAAPTRRRRRRR</sequence>
<reference evidence="3" key="3">
    <citation type="submission" date="2019-12" db="EMBL/GenBank/DDBJ databases">
        <title>Complete and Draft Genome Sequences of New Strains and Members of Some Known Species of the Genus Rathayibacter isolated from Plants.</title>
        <authorList>
            <person name="Tarlachkov S.V."/>
            <person name="Starodumova I.P."/>
            <person name="Dorofeeva L.V."/>
            <person name="Prisyazhnaya N.V."/>
            <person name="Leyn S.A."/>
            <person name="Zlamal J.E."/>
            <person name="Elane M.L."/>
            <person name="Osterman A.L."/>
            <person name="Nadler S.A."/>
            <person name="Subbotin S.A."/>
            <person name="Evtushenko L.I."/>
        </authorList>
    </citation>
    <scope>NUCLEOTIDE SEQUENCE</scope>
    <source>
        <strain evidence="3">VKM Ac-2761</strain>
    </source>
</reference>
<feature type="compositionally biased region" description="Low complexity" evidence="1">
    <location>
        <begin position="19"/>
        <end position="43"/>
    </location>
</feature>
<dbReference type="KEGG" id="rte:GSU10_11295"/>
<dbReference type="EMBL" id="CP047186">
    <property type="protein sequence ID" value="QHC56157.1"/>
    <property type="molecule type" value="Genomic_DNA"/>
</dbReference>
<dbReference type="AlphaFoldDB" id="A0A166HX34"/>
<accession>A0A166HX34</accession>
<dbReference type="OrthoDB" id="3210158at2"/>
<dbReference type="Proteomes" id="UP000076717">
    <property type="component" value="Unassembled WGS sequence"/>
</dbReference>
<protein>
    <submittedName>
        <fullName evidence="3">DUF3027 domain-containing protein</fullName>
    </submittedName>
</protein>
<dbReference type="EMBL" id="LIIN01000045">
    <property type="protein sequence ID" value="KZX21291.1"/>
    <property type="molecule type" value="Genomic_DNA"/>
</dbReference>